<accession>A0ABQ4FNN2</accession>
<feature type="region of interest" description="Disordered" evidence="1">
    <location>
        <begin position="27"/>
        <end position="55"/>
    </location>
</feature>
<protein>
    <submittedName>
        <fullName evidence="2">Uncharacterized protein</fullName>
    </submittedName>
</protein>
<evidence type="ECO:0000256" key="1">
    <source>
        <dbReference type="SAM" id="MobiDB-lite"/>
    </source>
</evidence>
<organism evidence="2 3">
    <name type="scientific">Microbispora amethystogenes</name>
    <dbReference type="NCBI Taxonomy" id="1427754"/>
    <lineage>
        <taxon>Bacteria</taxon>
        <taxon>Bacillati</taxon>
        <taxon>Actinomycetota</taxon>
        <taxon>Actinomycetes</taxon>
        <taxon>Streptosporangiales</taxon>
        <taxon>Streptosporangiaceae</taxon>
        <taxon>Microbispora</taxon>
    </lineage>
</organism>
<evidence type="ECO:0000313" key="3">
    <source>
        <dbReference type="Proteomes" id="UP000651728"/>
    </source>
</evidence>
<sequence>MVPALREPESGVVTRVEVIGVFPSSGAPRPVRPAGLAHASNGYGPDRHRRGAGRPIPAHLRSRHVNAFPVTCAFPVALRREALVRGAKMVVSVSPASVRRVGETGRTGDRPAQ</sequence>
<dbReference type="Proteomes" id="UP000651728">
    <property type="component" value="Unassembled WGS sequence"/>
</dbReference>
<gene>
    <name evidence="2" type="ORF">Mam01_65610</name>
</gene>
<keyword evidence="3" id="KW-1185">Reference proteome</keyword>
<name>A0ABQ4FNN2_9ACTN</name>
<comment type="caution">
    <text evidence="2">The sequence shown here is derived from an EMBL/GenBank/DDBJ whole genome shotgun (WGS) entry which is preliminary data.</text>
</comment>
<reference evidence="2 3" key="1">
    <citation type="submission" date="2021-01" db="EMBL/GenBank/DDBJ databases">
        <title>Whole genome shotgun sequence of Microbispora amethystogenes NBRC 101907.</title>
        <authorList>
            <person name="Komaki H."/>
            <person name="Tamura T."/>
        </authorList>
    </citation>
    <scope>NUCLEOTIDE SEQUENCE [LARGE SCALE GENOMIC DNA]</scope>
    <source>
        <strain evidence="2 3">NBRC 101907</strain>
    </source>
</reference>
<evidence type="ECO:0000313" key="2">
    <source>
        <dbReference type="EMBL" id="GIH36397.1"/>
    </source>
</evidence>
<proteinExistence type="predicted"/>
<dbReference type="EMBL" id="BOOB01000059">
    <property type="protein sequence ID" value="GIH36397.1"/>
    <property type="molecule type" value="Genomic_DNA"/>
</dbReference>